<dbReference type="EMBL" id="CM055111">
    <property type="protein sequence ID" value="KAJ7519437.1"/>
    <property type="molecule type" value="Genomic_DNA"/>
</dbReference>
<evidence type="ECO:0000313" key="1">
    <source>
        <dbReference type="EMBL" id="KAJ7519437.1"/>
    </source>
</evidence>
<dbReference type="Proteomes" id="UP001162992">
    <property type="component" value="Chromosome 20"/>
</dbReference>
<name>A0ACC2AQJ8_DIPCM</name>
<keyword evidence="2" id="KW-1185">Reference proteome</keyword>
<gene>
    <name evidence="1" type="ORF">O6H91_20G038500</name>
</gene>
<protein>
    <submittedName>
        <fullName evidence="1">Uncharacterized protein</fullName>
    </submittedName>
</protein>
<accession>A0ACC2AQJ8</accession>
<comment type="caution">
    <text evidence="1">The sequence shown here is derived from an EMBL/GenBank/DDBJ whole genome shotgun (WGS) entry which is preliminary data.</text>
</comment>
<reference evidence="2" key="1">
    <citation type="journal article" date="2024" name="Proc. Natl. Acad. Sci. U.S.A.">
        <title>Extraordinary preservation of gene collinearity over three hundred million years revealed in homosporous lycophytes.</title>
        <authorList>
            <person name="Li C."/>
            <person name="Wickell D."/>
            <person name="Kuo L.Y."/>
            <person name="Chen X."/>
            <person name="Nie B."/>
            <person name="Liao X."/>
            <person name="Peng D."/>
            <person name="Ji J."/>
            <person name="Jenkins J."/>
            <person name="Williams M."/>
            <person name="Shu S."/>
            <person name="Plott C."/>
            <person name="Barry K."/>
            <person name="Rajasekar S."/>
            <person name="Grimwood J."/>
            <person name="Han X."/>
            <person name="Sun S."/>
            <person name="Hou Z."/>
            <person name="He W."/>
            <person name="Dai G."/>
            <person name="Sun C."/>
            <person name="Schmutz J."/>
            <person name="Leebens-Mack J.H."/>
            <person name="Li F.W."/>
            <person name="Wang L."/>
        </authorList>
    </citation>
    <scope>NUCLEOTIDE SEQUENCE [LARGE SCALE GENOMIC DNA]</scope>
    <source>
        <strain evidence="2">cv. PW_Plant_1</strain>
    </source>
</reference>
<sequence>MDLEAAPARENCNAAKADPHKASLKVTLALAYQSLGIVYGDLSISPLYTYQSAFSGKFHLQEDDTEILGVLSFVLYTITIIAVIKYIFIVLNADHDGEGGTFALYSLLCRHANLSMLPNKQAMDEELLKYNLDKPKQTRRALYLKNLLENHENLRTSLLLIVLLATCMLIADGVLTPAISVFSAVSGLKVAAKHLDERVMHLVVSIILIGLFALQRCGTQRVAFVFAPVVIAWLLCLSSVGMYNILRWNPSIFQALSPVHMFKFLHVTGKEGWASLGGILLCITGSEAMFADLGHFSASSIKIAFACGVYPSLILAYMGHAAYLTKHRSDIERSFYKSIPRTVFWPVFVIATLASIVGSQAVISATFSIIKQCMGLGCFPRVKVVHTSENVYGQIYIPEVNWMLLILCLAVTFGFRDTILLGNAYGLAVISVMFVTTFLMSLVMVIVWHWSLFLAVCFFLFFGSIEMMYLSAAMFKIPQGGWVPLVLSFVFMGITYSWYYGAAKKYEVDSQNKVSMKWLISMDRSLGIVRVPGIGMFYSELVTGVPAIFSHFVTNLPAFHQIVVFVTVTSVQVPHLPMRERYLVGRIGPKEHRMYRCVVRNGYKDTHKDDYDFADRVILSIVEFIQIEGAEACINTSADENLFMISTQSSTNIVRSVSDVEALEAQSVDSCCDKHSFTANPVALQNSASPPQTTKKVRFELPKTSQVDPNTKKELKELFQAKDAGVAYVLGHSYVHATKSSSLFKKFAINVMYSFLRKNCRGPEVVLSIPHTCLMEVGMMYYI</sequence>
<proteinExistence type="predicted"/>
<evidence type="ECO:0000313" key="2">
    <source>
        <dbReference type="Proteomes" id="UP001162992"/>
    </source>
</evidence>
<organism evidence="1 2">
    <name type="scientific">Diphasiastrum complanatum</name>
    <name type="common">Issler's clubmoss</name>
    <name type="synonym">Lycopodium complanatum</name>
    <dbReference type="NCBI Taxonomy" id="34168"/>
    <lineage>
        <taxon>Eukaryota</taxon>
        <taxon>Viridiplantae</taxon>
        <taxon>Streptophyta</taxon>
        <taxon>Embryophyta</taxon>
        <taxon>Tracheophyta</taxon>
        <taxon>Lycopodiopsida</taxon>
        <taxon>Lycopodiales</taxon>
        <taxon>Lycopodiaceae</taxon>
        <taxon>Lycopodioideae</taxon>
        <taxon>Diphasiastrum</taxon>
    </lineage>
</organism>